<evidence type="ECO:0000313" key="2">
    <source>
        <dbReference type="EMBL" id="KKQ71169.1"/>
    </source>
</evidence>
<feature type="compositionally biased region" description="Polar residues" evidence="1">
    <location>
        <begin position="47"/>
        <end position="60"/>
    </location>
</feature>
<accession>A0A0G0MBQ5</accession>
<evidence type="ECO:0000256" key="1">
    <source>
        <dbReference type="SAM" id="MobiDB-lite"/>
    </source>
</evidence>
<dbReference type="Proteomes" id="UP000034022">
    <property type="component" value="Unassembled WGS sequence"/>
</dbReference>
<feature type="region of interest" description="Disordered" evidence="1">
    <location>
        <begin position="41"/>
        <end position="60"/>
    </location>
</feature>
<evidence type="ECO:0000313" key="3">
    <source>
        <dbReference type="Proteomes" id="UP000034022"/>
    </source>
</evidence>
<sequence length="60" mass="7205">MPKPIITKKIPPLTPVQMEEIFMDRLADLIVRLLDYRYEQKEKEKQTNNQNEYEKPNTGQ</sequence>
<gene>
    <name evidence="2" type="ORF">US91_C0001G0096</name>
</gene>
<dbReference type="AlphaFoldDB" id="A0A0G0MBQ5"/>
<protein>
    <submittedName>
        <fullName evidence="2">Uncharacterized protein</fullName>
    </submittedName>
</protein>
<proteinExistence type="predicted"/>
<name>A0A0G0MBQ5_9BACT</name>
<dbReference type="EMBL" id="LBUU01000001">
    <property type="protein sequence ID" value="KKQ71169.1"/>
    <property type="molecule type" value="Genomic_DNA"/>
</dbReference>
<comment type="caution">
    <text evidence="2">The sequence shown here is derived from an EMBL/GenBank/DDBJ whole genome shotgun (WGS) entry which is preliminary data.</text>
</comment>
<reference evidence="2 3" key="1">
    <citation type="journal article" date="2015" name="Nature">
        <title>rRNA introns, odd ribosomes, and small enigmatic genomes across a large radiation of phyla.</title>
        <authorList>
            <person name="Brown C.T."/>
            <person name="Hug L.A."/>
            <person name="Thomas B.C."/>
            <person name="Sharon I."/>
            <person name="Castelle C.J."/>
            <person name="Singh A."/>
            <person name="Wilkins M.J."/>
            <person name="Williams K.H."/>
            <person name="Banfield J.F."/>
        </authorList>
    </citation>
    <scope>NUCLEOTIDE SEQUENCE [LARGE SCALE GENOMIC DNA]</scope>
</reference>
<organism evidence="2 3">
    <name type="scientific">Candidatus Falkowbacteria bacterium GW2011_GWE1_38_31</name>
    <dbReference type="NCBI Taxonomy" id="1618638"/>
    <lineage>
        <taxon>Bacteria</taxon>
        <taxon>Candidatus Falkowiibacteriota</taxon>
    </lineage>
</organism>